<proteinExistence type="predicted"/>
<evidence type="ECO:0000313" key="1">
    <source>
        <dbReference type="EMBL" id="KAJ3494160.1"/>
    </source>
</evidence>
<reference evidence="1" key="1">
    <citation type="submission" date="2022-07" db="EMBL/GenBank/DDBJ databases">
        <title>Genome Sequence of Lecanicillium saksenae.</title>
        <authorList>
            <person name="Buettner E."/>
        </authorList>
    </citation>
    <scope>NUCLEOTIDE SEQUENCE</scope>
    <source>
        <strain evidence="1">VT-O1</strain>
    </source>
</reference>
<dbReference type="EMBL" id="JANAKD010000407">
    <property type="protein sequence ID" value="KAJ3494160.1"/>
    <property type="molecule type" value="Genomic_DNA"/>
</dbReference>
<gene>
    <name evidence="1" type="ORF">NLG97_g4259</name>
</gene>
<name>A0ACC1QXN2_9HYPO</name>
<sequence>MLRWRVVGVRLEEEDEDEDEDEDEEEDREEEYQKHQRQGNCETDGVGGWWFWADENCAWTSVPVREEEEEEERAMVACMNRRRESAALAIGPINVHEQWAVCQLA</sequence>
<protein>
    <submittedName>
        <fullName evidence="1">Uncharacterized protein</fullName>
    </submittedName>
</protein>
<accession>A0ACC1QXN2</accession>
<comment type="caution">
    <text evidence="1">The sequence shown here is derived from an EMBL/GenBank/DDBJ whole genome shotgun (WGS) entry which is preliminary data.</text>
</comment>
<keyword evidence="2" id="KW-1185">Reference proteome</keyword>
<dbReference type="Proteomes" id="UP001148737">
    <property type="component" value="Unassembled WGS sequence"/>
</dbReference>
<evidence type="ECO:0000313" key="2">
    <source>
        <dbReference type="Proteomes" id="UP001148737"/>
    </source>
</evidence>
<organism evidence="1 2">
    <name type="scientific">Lecanicillium saksenae</name>
    <dbReference type="NCBI Taxonomy" id="468837"/>
    <lineage>
        <taxon>Eukaryota</taxon>
        <taxon>Fungi</taxon>
        <taxon>Dikarya</taxon>
        <taxon>Ascomycota</taxon>
        <taxon>Pezizomycotina</taxon>
        <taxon>Sordariomycetes</taxon>
        <taxon>Hypocreomycetidae</taxon>
        <taxon>Hypocreales</taxon>
        <taxon>Cordycipitaceae</taxon>
        <taxon>Lecanicillium</taxon>
    </lineage>
</organism>